<dbReference type="EMBL" id="ML208813">
    <property type="protein sequence ID" value="TFK60203.1"/>
    <property type="molecule type" value="Genomic_DNA"/>
</dbReference>
<proteinExistence type="predicted"/>
<organism evidence="1 2">
    <name type="scientific">Pluteus cervinus</name>
    <dbReference type="NCBI Taxonomy" id="181527"/>
    <lineage>
        <taxon>Eukaryota</taxon>
        <taxon>Fungi</taxon>
        <taxon>Dikarya</taxon>
        <taxon>Basidiomycota</taxon>
        <taxon>Agaricomycotina</taxon>
        <taxon>Agaricomycetes</taxon>
        <taxon>Agaricomycetidae</taxon>
        <taxon>Agaricales</taxon>
        <taxon>Pluteineae</taxon>
        <taxon>Pluteaceae</taxon>
        <taxon>Pluteus</taxon>
    </lineage>
</organism>
<dbReference type="Proteomes" id="UP000308600">
    <property type="component" value="Unassembled WGS sequence"/>
</dbReference>
<protein>
    <submittedName>
        <fullName evidence="1">FAD/NAD(P)-binding domain-containing protein</fullName>
    </submittedName>
</protein>
<gene>
    <name evidence="1" type="ORF">BDN72DRAFT_872939</name>
</gene>
<accession>A0ACD3A2W4</accession>
<name>A0ACD3A2W4_9AGAR</name>
<keyword evidence="2" id="KW-1185">Reference proteome</keyword>
<sequence>MPSATRVRAILSEPVCIVGTGPAGLITAHTLIEDGFRNVQILTRDESVGGVWAKERLCPGLMSNNVHGEFEFSSLPMPPPKQAGGRLSGADISAYMESFADRFLKGNIRFRVEVLNLRRVMDEETSKSKWVVKVQDKKMSKVEELTYSRVILCTGGCSAPAVPRALSPNLAQSLGFPGLVVHSSQLKQKLEEIKDKVGPKGSGLGDDGYAGRVVVIGGGKSAQDAATCLANEGREVTMIFDKTDAFLAFSNPLPAYIRRSRVLSILSPHITLRSKLEQFLHTTWIGSNIIHFVWTQIMNTAFSAARLPPTSPLRNTYSLFWDVRTNDEGVRRFKGFHDSVNAGKIKIINAARVVGYTAQISDGYEQERGDEGGVVYIQKGRPGAQTDANDLRATVVILATGYESSWKDLFDIPTMADLGIGRRPPSSKDKYQSEWDNYTTLANPPVTSQGGEQWSSSIYRGLVPARNILKRDFAVNGAFFTTNNGYTREVSAHWISSYFLQDSMRLPNSVEQALEETTRYAAWMRKRYPTALTMINESYSSGIAFWTWPQAMDELLEDMNCVSWRSCGSSWSWPFKVIEVEEIKHLGKERQAKRRRAQAASNSTTA</sequence>
<evidence type="ECO:0000313" key="1">
    <source>
        <dbReference type="EMBL" id="TFK60203.1"/>
    </source>
</evidence>
<reference evidence="1 2" key="1">
    <citation type="journal article" date="2019" name="Nat. Ecol. Evol.">
        <title>Megaphylogeny resolves global patterns of mushroom evolution.</title>
        <authorList>
            <person name="Varga T."/>
            <person name="Krizsan K."/>
            <person name="Foldi C."/>
            <person name="Dima B."/>
            <person name="Sanchez-Garcia M."/>
            <person name="Sanchez-Ramirez S."/>
            <person name="Szollosi G.J."/>
            <person name="Szarkandi J.G."/>
            <person name="Papp V."/>
            <person name="Albert L."/>
            <person name="Andreopoulos W."/>
            <person name="Angelini C."/>
            <person name="Antonin V."/>
            <person name="Barry K.W."/>
            <person name="Bougher N.L."/>
            <person name="Buchanan P."/>
            <person name="Buyck B."/>
            <person name="Bense V."/>
            <person name="Catcheside P."/>
            <person name="Chovatia M."/>
            <person name="Cooper J."/>
            <person name="Damon W."/>
            <person name="Desjardin D."/>
            <person name="Finy P."/>
            <person name="Geml J."/>
            <person name="Haridas S."/>
            <person name="Hughes K."/>
            <person name="Justo A."/>
            <person name="Karasinski D."/>
            <person name="Kautmanova I."/>
            <person name="Kiss B."/>
            <person name="Kocsube S."/>
            <person name="Kotiranta H."/>
            <person name="LaButti K.M."/>
            <person name="Lechner B.E."/>
            <person name="Liimatainen K."/>
            <person name="Lipzen A."/>
            <person name="Lukacs Z."/>
            <person name="Mihaltcheva S."/>
            <person name="Morgado L.N."/>
            <person name="Niskanen T."/>
            <person name="Noordeloos M.E."/>
            <person name="Ohm R.A."/>
            <person name="Ortiz-Santana B."/>
            <person name="Ovrebo C."/>
            <person name="Racz N."/>
            <person name="Riley R."/>
            <person name="Savchenko A."/>
            <person name="Shiryaev A."/>
            <person name="Soop K."/>
            <person name="Spirin V."/>
            <person name="Szebenyi C."/>
            <person name="Tomsovsky M."/>
            <person name="Tulloss R.E."/>
            <person name="Uehling J."/>
            <person name="Grigoriev I.V."/>
            <person name="Vagvolgyi C."/>
            <person name="Papp T."/>
            <person name="Martin F.M."/>
            <person name="Miettinen O."/>
            <person name="Hibbett D.S."/>
            <person name="Nagy L.G."/>
        </authorList>
    </citation>
    <scope>NUCLEOTIDE SEQUENCE [LARGE SCALE GENOMIC DNA]</scope>
    <source>
        <strain evidence="1 2">NL-1719</strain>
    </source>
</reference>
<evidence type="ECO:0000313" key="2">
    <source>
        <dbReference type="Proteomes" id="UP000308600"/>
    </source>
</evidence>